<evidence type="ECO:0000256" key="4">
    <source>
        <dbReference type="ARBA" id="ARBA00022989"/>
    </source>
</evidence>
<evidence type="ECO:0000313" key="7">
    <source>
        <dbReference type="EMBL" id="KAK2078354.1"/>
    </source>
</evidence>
<feature type="transmembrane region" description="Helical" evidence="6">
    <location>
        <begin position="217"/>
        <end position="238"/>
    </location>
</feature>
<keyword evidence="4 6" id="KW-1133">Transmembrane helix</keyword>
<protein>
    <recommendedName>
        <fullName evidence="9">UDP-galactose transporter</fullName>
    </recommendedName>
</protein>
<feature type="transmembrane region" description="Helical" evidence="6">
    <location>
        <begin position="312"/>
        <end position="330"/>
    </location>
</feature>
<name>A0AAD9IJL3_PROWI</name>
<evidence type="ECO:0000256" key="6">
    <source>
        <dbReference type="SAM" id="Phobius"/>
    </source>
</evidence>
<organism evidence="7 8">
    <name type="scientific">Prototheca wickerhamii</name>
    <dbReference type="NCBI Taxonomy" id="3111"/>
    <lineage>
        <taxon>Eukaryota</taxon>
        <taxon>Viridiplantae</taxon>
        <taxon>Chlorophyta</taxon>
        <taxon>core chlorophytes</taxon>
        <taxon>Trebouxiophyceae</taxon>
        <taxon>Chlorellales</taxon>
        <taxon>Chlorellaceae</taxon>
        <taxon>Prototheca</taxon>
    </lineage>
</organism>
<evidence type="ECO:0000313" key="8">
    <source>
        <dbReference type="Proteomes" id="UP001255856"/>
    </source>
</evidence>
<reference evidence="7" key="1">
    <citation type="submission" date="2021-01" db="EMBL/GenBank/DDBJ databases">
        <authorList>
            <person name="Eckstrom K.M.E."/>
        </authorList>
    </citation>
    <scope>NUCLEOTIDE SEQUENCE</scope>
    <source>
        <strain evidence="7">UVCC 0001</strain>
    </source>
</reference>
<dbReference type="AlphaFoldDB" id="A0AAD9IJL3"/>
<feature type="transmembrane region" description="Helical" evidence="6">
    <location>
        <begin position="258"/>
        <end position="276"/>
    </location>
</feature>
<dbReference type="GO" id="GO:0000139">
    <property type="term" value="C:Golgi membrane"/>
    <property type="evidence" value="ECO:0007669"/>
    <property type="project" value="InterPro"/>
</dbReference>
<evidence type="ECO:0000256" key="3">
    <source>
        <dbReference type="ARBA" id="ARBA00022692"/>
    </source>
</evidence>
<evidence type="ECO:0000256" key="2">
    <source>
        <dbReference type="ARBA" id="ARBA00006447"/>
    </source>
</evidence>
<comment type="similarity">
    <text evidence="2">Belongs to the nucleotide-sugar transporter family. CMP-Sialate:CMP antiporter (TC 2.A.7.12) subfamily.</text>
</comment>
<gene>
    <name evidence="7" type="ORF">QBZ16_003194</name>
</gene>
<feature type="transmembrane region" description="Helical" evidence="6">
    <location>
        <begin position="288"/>
        <end position="306"/>
    </location>
</feature>
<dbReference type="Pfam" id="PF04142">
    <property type="entry name" value="Nuc_sug_transp"/>
    <property type="match status" value="1"/>
</dbReference>
<feature type="transmembrane region" description="Helical" evidence="6">
    <location>
        <begin position="184"/>
        <end position="205"/>
    </location>
</feature>
<dbReference type="GO" id="GO:0015165">
    <property type="term" value="F:pyrimidine nucleotide-sugar transmembrane transporter activity"/>
    <property type="evidence" value="ECO:0007669"/>
    <property type="project" value="InterPro"/>
</dbReference>
<dbReference type="PANTHER" id="PTHR10231">
    <property type="entry name" value="NUCLEOTIDE-SUGAR TRANSMEMBRANE TRANSPORTER"/>
    <property type="match status" value="1"/>
</dbReference>
<evidence type="ECO:0000256" key="1">
    <source>
        <dbReference type="ARBA" id="ARBA00004141"/>
    </source>
</evidence>
<dbReference type="NCBIfam" id="TIGR00803">
    <property type="entry name" value="nst"/>
    <property type="match status" value="1"/>
</dbReference>
<dbReference type="Proteomes" id="UP001255856">
    <property type="component" value="Unassembled WGS sequence"/>
</dbReference>
<dbReference type="InterPro" id="IPR007271">
    <property type="entry name" value="Nuc_sug_transpt"/>
</dbReference>
<keyword evidence="8" id="KW-1185">Reference proteome</keyword>
<proteinExistence type="inferred from homology"/>
<feature type="transmembrane region" description="Helical" evidence="6">
    <location>
        <begin position="21"/>
        <end position="39"/>
    </location>
</feature>
<keyword evidence="3 6" id="KW-0812">Transmembrane</keyword>
<evidence type="ECO:0000256" key="5">
    <source>
        <dbReference type="ARBA" id="ARBA00023136"/>
    </source>
</evidence>
<comment type="subcellular location">
    <subcellularLocation>
        <location evidence="1">Membrane</location>
        <topology evidence="1">Multi-pass membrane protein</topology>
    </subcellularLocation>
</comment>
<comment type="caution">
    <text evidence="7">The sequence shown here is derived from an EMBL/GenBank/DDBJ whole genome shotgun (WGS) entry which is preliminary data.</text>
</comment>
<keyword evidence="5 6" id="KW-0472">Membrane</keyword>
<feature type="transmembrane region" description="Helical" evidence="6">
    <location>
        <begin position="155"/>
        <end position="172"/>
    </location>
</feature>
<dbReference type="InterPro" id="IPR037185">
    <property type="entry name" value="EmrE-like"/>
</dbReference>
<dbReference type="EMBL" id="JASFZW010000004">
    <property type="protein sequence ID" value="KAK2078354.1"/>
    <property type="molecule type" value="Genomic_DNA"/>
</dbReference>
<accession>A0AAD9IJL3</accession>
<evidence type="ECO:0008006" key="9">
    <source>
        <dbReference type="Google" id="ProtNLM"/>
    </source>
</evidence>
<dbReference type="SUPFAM" id="SSF103481">
    <property type="entry name" value="Multidrug resistance efflux transporter EmrE"/>
    <property type="match status" value="2"/>
</dbReference>
<sequence>MEARTEVVELSSRPSRWTWQAWLAMLLLIAQSTALSVVLRLSRVRSGTPYLASVSVLLTETCKLLICVAASLARSAREAEPRPLRALGGKVRASRPMLVPAACFVLQQLLLVLAATALDAVSFQVFQQSFKLVPTAVFAHLLLQQRLRPAQWASIPILAVGVVLVTTGGSAAPKTSAASNATPYALGALACALSGLSSAYAGVHFEKYIKGVHRESLVVRNVQLGAFGVPLSLLVCALRDGRSLFAPSTGGPLRGFDALAWGVVALQVFGGLAMGMVVKHCDNIVKNFALAISVVLTVLLSIPLFGQWPSPWFLAGVALIVLSVSMYANAHAGGVARLGRTGSAKRRSSDVHLALRELERQHSGGPITPRAQQCVLNGVVHVFCLVEVYGALP</sequence>